<dbReference type="STRING" id="58919.A0A316Z9D4"/>
<gene>
    <name evidence="8" type="ORF">FA09DRAFT_329812</name>
</gene>
<evidence type="ECO:0000256" key="2">
    <source>
        <dbReference type="ARBA" id="ARBA00022729"/>
    </source>
</evidence>
<sequence>MRATLASTICLALLAAALGPVQAASSSHITIGHAASLPGSSSLGHDALRVRHARLARVRRSPDLTAEIQRLGSHLVPLLQGSTPAASGEVAPQQKQSARPNASQKLRTMPDGDSVQVNNATRARRAASVPAGIQNTLSLGQDPSILRVDRKAGKPVYIYADSDFERAALIRVDTDLNEVNRSPPRVAAQWKKTIGTQAPDIARWDDSTIIYSVSSTKDDMLRTAVSDSATGAYRKQGTIKYNGTAVKGFDSHIFRHPNGKRYLAWSDHQSILLAEMRNYTALATAPVAIVAFDDADARPFSFFNTEAPSTIVLRNKKTRGQTLNLAFATGDFRSADYSTRTIYIDAAADPLVRRNWTLNRQAMLQTDRAKSVYGPGSGAFFRAPDDRWAFAYGAWHTEAGQGTDVAPTGQRRTIRVQHVAYDEQGVLLPLEPAAAPVLV</sequence>
<dbReference type="OrthoDB" id="272289at2759"/>
<dbReference type="InterPro" id="IPR023296">
    <property type="entry name" value="Glyco_hydro_beta-prop_sf"/>
</dbReference>
<evidence type="ECO:0000256" key="6">
    <source>
        <dbReference type="SAM" id="MobiDB-lite"/>
    </source>
</evidence>
<accession>A0A316Z9D4</accession>
<keyword evidence="4 5" id="KW-0326">Glycosidase</keyword>
<evidence type="ECO:0000313" key="8">
    <source>
        <dbReference type="EMBL" id="PWN98191.1"/>
    </source>
</evidence>
<feature type="region of interest" description="Disordered" evidence="6">
    <location>
        <begin position="82"/>
        <end position="114"/>
    </location>
</feature>
<dbReference type="GO" id="GO:0004553">
    <property type="term" value="F:hydrolase activity, hydrolyzing O-glycosyl compounds"/>
    <property type="evidence" value="ECO:0007669"/>
    <property type="project" value="InterPro"/>
</dbReference>
<feature type="signal peptide" evidence="7">
    <location>
        <begin position="1"/>
        <end position="23"/>
    </location>
</feature>
<evidence type="ECO:0000256" key="5">
    <source>
        <dbReference type="RuleBase" id="RU361187"/>
    </source>
</evidence>
<keyword evidence="2 7" id="KW-0732">Signal</keyword>
<dbReference type="PANTHER" id="PTHR43817">
    <property type="entry name" value="GLYCOSYL HYDROLASE"/>
    <property type="match status" value="1"/>
</dbReference>
<dbReference type="Gene3D" id="2.115.10.20">
    <property type="entry name" value="Glycosyl hydrolase domain, family 43"/>
    <property type="match status" value="1"/>
</dbReference>
<dbReference type="GO" id="GO:0005975">
    <property type="term" value="P:carbohydrate metabolic process"/>
    <property type="evidence" value="ECO:0007669"/>
    <property type="project" value="InterPro"/>
</dbReference>
<dbReference type="EMBL" id="KZ819292">
    <property type="protein sequence ID" value="PWN98191.1"/>
    <property type="molecule type" value="Genomic_DNA"/>
</dbReference>
<dbReference type="InterPro" id="IPR006710">
    <property type="entry name" value="Glyco_hydro_43"/>
</dbReference>
<dbReference type="AlphaFoldDB" id="A0A316Z9D4"/>
<comment type="similarity">
    <text evidence="1 5">Belongs to the glycosyl hydrolase 43 family.</text>
</comment>
<evidence type="ECO:0000256" key="4">
    <source>
        <dbReference type="ARBA" id="ARBA00023295"/>
    </source>
</evidence>
<reference evidence="8 9" key="1">
    <citation type="journal article" date="2018" name="Mol. Biol. Evol.">
        <title>Broad Genomic Sampling Reveals a Smut Pathogenic Ancestry of the Fungal Clade Ustilaginomycotina.</title>
        <authorList>
            <person name="Kijpornyongpan T."/>
            <person name="Mondo S.J."/>
            <person name="Barry K."/>
            <person name="Sandor L."/>
            <person name="Lee J."/>
            <person name="Lipzen A."/>
            <person name="Pangilinan J."/>
            <person name="LaButti K."/>
            <person name="Hainaut M."/>
            <person name="Henrissat B."/>
            <person name="Grigoriev I.V."/>
            <person name="Spatafora J.W."/>
            <person name="Aime M.C."/>
        </authorList>
    </citation>
    <scope>NUCLEOTIDE SEQUENCE [LARGE SCALE GENOMIC DNA]</scope>
    <source>
        <strain evidence="8 9">MCA 4186</strain>
    </source>
</reference>
<organism evidence="8 9">
    <name type="scientific">Tilletiopsis washingtonensis</name>
    <dbReference type="NCBI Taxonomy" id="58919"/>
    <lineage>
        <taxon>Eukaryota</taxon>
        <taxon>Fungi</taxon>
        <taxon>Dikarya</taxon>
        <taxon>Basidiomycota</taxon>
        <taxon>Ustilaginomycotina</taxon>
        <taxon>Exobasidiomycetes</taxon>
        <taxon>Entylomatales</taxon>
        <taxon>Entylomatales incertae sedis</taxon>
        <taxon>Tilletiopsis</taxon>
    </lineage>
</organism>
<keyword evidence="9" id="KW-1185">Reference proteome</keyword>
<evidence type="ECO:0000313" key="9">
    <source>
        <dbReference type="Proteomes" id="UP000245946"/>
    </source>
</evidence>
<dbReference type="SUPFAM" id="SSF75005">
    <property type="entry name" value="Arabinanase/levansucrase/invertase"/>
    <property type="match status" value="1"/>
</dbReference>
<proteinExistence type="inferred from homology"/>
<dbReference type="GeneID" id="37269881"/>
<evidence type="ECO:0000256" key="7">
    <source>
        <dbReference type="SAM" id="SignalP"/>
    </source>
</evidence>
<protein>
    <submittedName>
        <fullName evidence="8">Uncharacterized protein</fullName>
    </submittedName>
</protein>
<feature type="chain" id="PRO_5016252213" evidence="7">
    <location>
        <begin position="24"/>
        <end position="439"/>
    </location>
</feature>
<dbReference type="Proteomes" id="UP000245946">
    <property type="component" value="Unassembled WGS sequence"/>
</dbReference>
<name>A0A316Z9D4_9BASI</name>
<dbReference type="RefSeq" id="XP_025598470.1">
    <property type="nucleotide sequence ID" value="XM_025742337.1"/>
</dbReference>
<keyword evidence="3 5" id="KW-0378">Hydrolase</keyword>
<dbReference type="PANTHER" id="PTHR43817:SF1">
    <property type="entry name" value="HYDROLASE, FAMILY 43, PUTATIVE (AFU_ORTHOLOGUE AFUA_3G01660)-RELATED"/>
    <property type="match status" value="1"/>
</dbReference>
<dbReference type="Pfam" id="PF04616">
    <property type="entry name" value="Glyco_hydro_43"/>
    <property type="match status" value="1"/>
</dbReference>
<evidence type="ECO:0000256" key="1">
    <source>
        <dbReference type="ARBA" id="ARBA00009865"/>
    </source>
</evidence>
<evidence type="ECO:0000256" key="3">
    <source>
        <dbReference type="ARBA" id="ARBA00022801"/>
    </source>
</evidence>
<feature type="compositionally biased region" description="Polar residues" evidence="6">
    <location>
        <begin position="93"/>
        <end position="106"/>
    </location>
</feature>